<gene>
    <name evidence="1" type="ORF">LP422_01665</name>
</gene>
<organism evidence="1 2">
    <name type="scientific">Janibacter limosus</name>
    <dbReference type="NCBI Taxonomy" id="53458"/>
    <lineage>
        <taxon>Bacteria</taxon>
        <taxon>Bacillati</taxon>
        <taxon>Actinomycetota</taxon>
        <taxon>Actinomycetes</taxon>
        <taxon>Micrococcales</taxon>
        <taxon>Intrasporangiaceae</taxon>
        <taxon>Janibacter</taxon>
    </lineage>
</organism>
<name>A0AC61U4Y1_9MICO</name>
<dbReference type="Proteomes" id="UP001059663">
    <property type="component" value="Chromosome"/>
</dbReference>
<sequence length="280" mass="30845">MTLPADFHAQIRLAGREDEPRPGMVQDTDGPVRRTWSQDPAGFAMVECPAGLGEDPDHWIARQVDFFDGRGQELEWKTYHYDEPADLLERLRAHGFTVEDDEALVPGEVTDLLHPVTAKGVRLRLVDVADDGAFAGIADLHEIVWGRRDGHTQQLREELRRTPGTLDVFVAEATEPMEAEPVEAGSVEAGGHRVEVGQIVCGARVRYSPGTDFCSLWGGTTHPAARRRGIYRALVAQRAQRASERGFPFVRVDCSPDSLPILTRPGPERVATTVPATLTP</sequence>
<protein>
    <submittedName>
        <fullName evidence="1">Uncharacterized protein</fullName>
    </submittedName>
</protein>
<reference evidence="1" key="1">
    <citation type="submission" date="2021-11" db="EMBL/GenBank/DDBJ databases">
        <title>Study of the species diversity of bacterial strains isolated from a unique natural object - Shulgan-Tash cave (Bashkiria).</title>
        <authorList>
            <person name="Sazanova A.L."/>
            <person name="Chirak E.R."/>
            <person name="Safronova V.I."/>
        </authorList>
    </citation>
    <scope>NUCLEOTIDE SEQUENCE</scope>
    <source>
        <strain evidence="1">P1</strain>
    </source>
</reference>
<evidence type="ECO:0000313" key="1">
    <source>
        <dbReference type="EMBL" id="UUZ45071.1"/>
    </source>
</evidence>
<evidence type="ECO:0000313" key="2">
    <source>
        <dbReference type="Proteomes" id="UP001059663"/>
    </source>
</evidence>
<dbReference type="EMBL" id="CP087977">
    <property type="protein sequence ID" value="UUZ45071.1"/>
    <property type="molecule type" value="Genomic_DNA"/>
</dbReference>
<proteinExistence type="predicted"/>
<accession>A0AC61U4Y1</accession>